<keyword evidence="1" id="KW-1133">Transmembrane helix</keyword>
<sequence length="77" mass="8660">MSLSARARMAFLMSFAVYPVVVAYATLISLLTPGWEFWQRSFIIVPLMAITIVFFIVPFITTRFGAFIAGRRPAKAN</sequence>
<evidence type="ECO:0008006" key="4">
    <source>
        <dbReference type="Google" id="ProtNLM"/>
    </source>
</evidence>
<comment type="caution">
    <text evidence="2">The sequence shown here is derived from an EMBL/GenBank/DDBJ whole genome shotgun (WGS) entry which is preliminary data.</text>
</comment>
<reference evidence="2" key="1">
    <citation type="submission" date="2020-12" db="EMBL/GenBank/DDBJ databases">
        <title>Devosia sp. MSA67 isolated from Mo River.</title>
        <authorList>
            <person name="Ma F."/>
            <person name="Zi Z."/>
        </authorList>
    </citation>
    <scope>NUCLEOTIDE SEQUENCE</scope>
    <source>
        <strain evidence="2">MSA67</strain>
    </source>
</reference>
<evidence type="ECO:0000313" key="3">
    <source>
        <dbReference type="Proteomes" id="UP000602124"/>
    </source>
</evidence>
<protein>
    <recommendedName>
        <fullName evidence="4">DUF2842 domain-containing protein</fullName>
    </recommendedName>
</protein>
<dbReference type="AlphaFoldDB" id="A0A934ISZ5"/>
<gene>
    <name evidence="2" type="ORF">JEQ47_15950</name>
</gene>
<organism evidence="2 3">
    <name type="scientific">Devosia sediminis</name>
    <dbReference type="NCBI Taxonomy" id="2798801"/>
    <lineage>
        <taxon>Bacteria</taxon>
        <taxon>Pseudomonadati</taxon>
        <taxon>Pseudomonadota</taxon>
        <taxon>Alphaproteobacteria</taxon>
        <taxon>Hyphomicrobiales</taxon>
        <taxon>Devosiaceae</taxon>
        <taxon>Devosia</taxon>
    </lineage>
</organism>
<name>A0A934ISZ5_9HYPH</name>
<evidence type="ECO:0000256" key="1">
    <source>
        <dbReference type="SAM" id="Phobius"/>
    </source>
</evidence>
<feature type="transmembrane region" description="Helical" evidence="1">
    <location>
        <begin position="12"/>
        <end position="31"/>
    </location>
</feature>
<evidence type="ECO:0000313" key="2">
    <source>
        <dbReference type="EMBL" id="MBJ3786218.1"/>
    </source>
</evidence>
<accession>A0A934ISZ5</accession>
<dbReference type="Proteomes" id="UP000602124">
    <property type="component" value="Unassembled WGS sequence"/>
</dbReference>
<dbReference type="RefSeq" id="WP_198877425.1">
    <property type="nucleotide sequence ID" value="NZ_JAEKMH010000004.1"/>
</dbReference>
<keyword evidence="3" id="KW-1185">Reference proteome</keyword>
<feature type="transmembrane region" description="Helical" evidence="1">
    <location>
        <begin position="43"/>
        <end position="69"/>
    </location>
</feature>
<keyword evidence="1" id="KW-0472">Membrane</keyword>
<dbReference type="EMBL" id="JAEKMH010000004">
    <property type="protein sequence ID" value="MBJ3786218.1"/>
    <property type="molecule type" value="Genomic_DNA"/>
</dbReference>
<proteinExistence type="predicted"/>
<keyword evidence="1" id="KW-0812">Transmembrane</keyword>